<dbReference type="AlphaFoldDB" id="A0A164KZJ9"/>
<evidence type="ECO:0000313" key="2">
    <source>
        <dbReference type="Proteomes" id="UP000076858"/>
    </source>
</evidence>
<protein>
    <submittedName>
        <fullName evidence="1">Uncharacterized protein</fullName>
    </submittedName>
</protein>
<keyword evidence="2" id="KW-1185">Reference proteome</keyword>
<sequence>MTDMKVVHNQEMAKTASFIHELSTDC</sequence>
<reference evidence="1 2" key="1">
    <citation type="submission" date="2016-03" db="EMBL/GenBank/DDBJ databases">
        <title>EvidentialGene: Evidence-directed Construction of Genes on Genomes.</title>
        <authorList>
            <person name="Gilbert D.G."/>
            <person name="Choi J.-H."/>
            <person name="Mockaitis K."/>
            <person name="Colbourne J."/>
            <person name="Pfrender M."/>
        </authorList>
    </citation>
    <scope>NUCLEOTIDE SEQUENCE [LARGE SCALE GENOMIC DNA]</scope>
    <source>
        <strain evidence="1 2">Xinb3</strain>
        <tissue evidence="1">Complete organism</tissue>
    </source>
</reference>
<comment type="caution">
    <text evidence="1">The sequence shown here is derived from an EMBL/GenBank/DDBJ whole genome shotgun (WGS) entry which is preliminary data.</text>
</comment>
<evidence type="ECO:0000313" key="1">
    <source>
        <dbReference type="EMBL" id="KZS03671.1"/>
    </source>
</evidence>
<accession>A0A164KZJ9</accession>
<dbReference type="Proteomes" id="UP000076858">
    <property type="component" value="Unassembled WGS sequence"/>
</dbReference>
<dbReference type="EMBL" id="LRGB01003228">
    <property type="protein sequence ID" value="KZS03671.1"/>
    <property type="molecule type" value="Genomic_DNA"/>
</dbReference>
<gene>
    <name evidence="1" type="ORF">APZ42_033552</name>
</gene>
<organism evidence="1 2">
    <name type="scientific">Daphnia magna</name>
    <dbReference type="NCBI Taxonomy" id="35525"/>
    <lineage>
        <taxon>Eukaryota</taxon>
        <taxon>Metazoa</taxon>
        <taxon>Ecdysozoa</taxon>
        <taxon>Arthropoda</taxon>
        <taxon>Crustacea</taxon>
        <taxon>Branchiopoda</taxon>
        <taxon>Diplostraca</taxon>
        <taxon>Cladocera</taxon>
        <taxon>Anomopoda</taxon>
        <taxon>Daphniidae</taxon>
        <taxon>Daphnia</taxon>
    </lineage>
</organism>
<proteinExistence type="predicted"/>
<name>A0A164KZJ9_9CRUS</name>